<dbReference type="PROSITE" id="PS51898">
    <property type="entry name" value="TYR_RECOMBINASE"/>
    <property type="match status" value="1"/>
</dbReference>
<evidence type="ECO:0000313" key="8">
    <source>
        <dbReference type="Proteomes" id="UP000292307"/>
    </source>
</evidence>
<name>A0A411WYJ0_9BURK</name>
<evidence type="ECO:0000259" key="5">
    <source>
        <dbReference type="PROSITE" id="PS51898"/>
    </source>
</evidence>
<dbReference type="InterPro" id="IPR002104">
    <property type="entry name" value="Integrase_catalytic"/>
</dbReference>
<evidence type="ECO:0000256" key="2">
    <source>
        <dbReference type="ARBA" id="ARBA00022908"/>
    </source>
</evidence>
<keyword evidence="4" id="KW-0233">DNA recombination</keyword>
<sequence>MNISAWDRNPVIAFDEFLHSAAFAQTAKRAAPPLSTASAEVYTFMFGRFAKWLRAHGRTMSGLQPGDLLEFLATRDARGRPLHSKIAYRYLRLLERCYEHIGRLPNPASAAIAMMAADRPVRDREMVALSPVQAGQVVATKPELKSWKRQRDRAMQLVMLCAGLRVAEAIGLLTGEVASAPEEDGTLRITLTPTAKQPTSYPHETFLQPHAVAEVLDWLATRERLGIPGNLAFPADPEGGRLHKSTVYRQARSALTEAGVAIPHVGGRTLRNGFAVVELNAGTPEEAMRKRLGLARAPALDAYLSAARRQREGKGSS</sequence>
<evidence type="ECO:0000313" key="7">
    <source>
        <dbReference type="EMBL" id="QBI01764.1"/>
    </source>
</evidence>
<dbReference type="AlphaFoldDB" id="A0A411WYJ0"/>
<dbReference type="Pfam" id="PF00589">
    <property type="entry name" value="Phage_integrase"/>
    <property type="match status" value="1"/>
</dbReference>
<keyword evidence="3" id="KW-0238">DNA-binding</keyword>
<reference evidence="6" key="1">
    <citation type="journal article" date="2014" name="Int. J. Syst. Evol. Microbiol.">
        <title>Complete genome sequence of Corynebacterium casei LMG S-19264T (=DSM 44701T), isolated from a smear-ripened cheese.</title>
        <authorList>
            <consortium name="US DOE Joint Genome Institute (JGI-PGF)"/>
            <person name="Walter F."/>
            <person name="Albersmeier A."/>
            <person name="Kalinowski J."/>
            <person name="Ruckert C."/>
        </authorList>
    </citation>
    <scope>NUCLEOTIDE SEQUENCE</scope>
    <source>
        <strain evidence="6">KCTC 12343</strain>
    </source>
</reference>
<protein>
    <submittedName>
        <fullName evidence="6">Integrase</fullName>
    </submittedName>
</protein>
<gene>
    <name evidence="7" type="ORF">EYF70_13565</name>
    <name evidence="6" type="ORF">GCM10007387_22510</name>
</gene>
<dbReference type="PANTHER" id="PTHR30349">
    <property type="entry name" value="PHAGE INTEGRASE-RELATED"/>
    <property type="match status" value="1"/>
</dbReference>
<feature type="domain" description="Tyr recombinase" evidence="5">
    <location>
        <begin position="124"/>
        <end position="317"/>
    </location>
</feature>
<dbReference type="InterPro" id="IPR013762">
    <property type="entry name" value="Integrase-like_cat_sf"/>
</dbReference>
<dbReference type="PANTHER" id="PTHR30349:SF41">
    <property type="entry name" value="INTEGRASE_RECOMBINASE PROTEIN MJ0367-RELATED"/>
    <property type="match status" value="1"/>
</dbReference>
<keyword evidence="2" id="KW-0229">DNA integration</keyword>
<evidence type="ECO:0000313" key="9">
    <source>
        <dbReference type="Proteomes" id="UP000628442"/>
    </source>
</evidence>
<dbReference type="GO" id="GO:0015074">
    <property type="term" value="P:DNA integration"/>
    <property type="evidence" value="ECO:0007669"/>
    <property type="project" value="UniProtKB-KW"/>
</dbReference>
<dbReference type="OrthoDB" id="6814137at2"/>
<dbReference type="RefSeq" id="WP_131145882.1">
    <property type="nucleotide sequence ID" value="NZ_BMWV01000004.1"/>
</dbReference>
<dbReference type="Proteomes" id="UP000628442">
    <property type="component" value="Unassembled WGS sequence"/>
</dbReference>
<reference evidence="7 8" key="2">
    <citation type="submission" date="2019-02" db="EMBL/GenBank/DDBJ databases">
        <title>Draft Genome Sequences of Six Type Strains of the Genus Massilia.</title>
        <authorList>
            <person name="Miess H."/>
            <person name="Frediansyhah A."/>
            <person name="Gross H."/>
        </authorList>
    </citation>
    <scope>NUCLEOTIDE SEQUENCE [LARGE SCALE GENOMIC DNA]</scope>
    <source>
        <strain evidence="7 8">DSM 17472</strain>
    </source>
</reference>
<comment type="similarity">
    <text evidence="1">Belongs to the 'phage' integrase family.</text>
</comment>
<evidence type="ECO:0000313" key="6">
    <source>
        <dbReference type="EMBL" id="GGY39863.1"/>
    </source>
</evidence>
<evidence type="ECO:0000256" key="1">
    <source>
        <dbReference type="ARBA" id="ARBA00008857"/>
    </source>
</evidence>
<proteinExistence type="inferred from homology"/>
<accession>A0A411WYJ0</accession>
<keyword evidence="8" id="KW-1185">Reference proteome</keyword>
<organism evidence="6 9">
    <name type="scientific">Pseudoduganella albidiflava</name>
    <dbReference type="NCBI Taxonomy" id="321983"/>
    <lineage>
        <taxon>Bacteria</taxon>
        <taxon>Pseudomonadati</taxon>
        <taxon>Pseudomonadota</taxon>
        <taxon>Betaproteobacteria</taxon>
        <taxon>Burkholderiales</taxon>
        <taxon>Oxalobacteraceae</taxon>
        <taxon>Telluria group</taxon>
        <taxon>Pseudoduganella</taxon>
    </lineage>
</organism>
<evidence type="ECO:0000256" key="3">
    <source>
        <dbReference type="ARBA" id="ARBA00023125"/>
    </source>
</evidence>
<dbReference type="GO" id="GO:0006310">
    <property type="term" value="P:DNA recombination"/>
    <property type="evidence" value="ECO:0007669"/>
    <property type="project" value="UniProtKB-KW"/>
</dbReference>
<dbReference type="InterPro" id="IPR050090">
    <property type="entry name" value="Tyrosine_recombinase_XerCD"/>
</dbReference>
<evidence type="ECO:0000256" key="4">
    <source>
        <dbReference type="ARBA" id="ARBA00023172"/>
    </source>
</evidence>
<reference evidence="6" key="3">
    <citation type="submission" date="2022-12" db="EMBL/GenBank/DDBJ databases">
        <authorList>
            <person name="Sun Q."/>
            <person name="Kim S."/>
        </authorList>
    </citation>
    <scope>NUCLEOTIDE SEQUENCE</scope>
    <source>
        <strain evidence="6">KCTC 12343</strain>
    </source>
</reference>
<dbReference type="GO" id="GO:0003677">
    <property type="term" value="F:DNA binding"/>
    <property type="evidence" value="ECO:0007669"/>
    <property type="project" value="UniProtKB-KW"/>
</dbReference>
<dbReference type="EMBL" id="BMWV01000004">
    <property type="protein sequence ID" value="GGY39863.1"/>
    <property type="molecule type" value="Genomic_DNA"/>
</dbReference>
<dbReference type="SUPFAM" id="SSF56349">
    <property type="entry name" value="DNA breaking-rejoining enzymes"/>
    <property type="match status" value="1"/>
</dbReference>
<dbReference type="Proteomes" id="UP000292307">
    <property type="component" value="Chromosome"/>
</dbReference>
<dbReference type="Gene3D" id="1.10.443.10">
    <property type="entry name" value="Intergrase catalytic core"/>
    <property type="match status" value="1"/>
</dbReference>
<dbReference type="InterPro" id="IPR011010">
    <property type="entry name" value="DNA_brk_join_enz"/>
</dbReference>
<dbReference type="EMBL" id="CP036401">
    <property type="protein sequence ID" value="QBI01764.1"/>
    <property type="molecule type" value="Genomic_DNA"/>
</dbReference>